<dbReference type="Gene3D" id="3.40.50.410">
    <property type="entry name" value="von Willebrand factor, type A domain"/>
    <property type="match status" value="1"/>
</dbReference>
<dbReference type="STRING" id="580332.Slit_2344"/>
<proteinExistence type="predicted"/>
<sequence>MRDALCTGYPLWPEFDSSMNSAFSHFAQKLHNYLTSSAGKSPSALQQNLQRTKLVDVQRRIGIYLRALWDFDFAIQPRAGDVDDRTGQTPFIKDGCIHLPNVYRDIPLDGGDTVPGLDIYRAAAAHASAHIVYSKQRLPAKNFDELQEALIGTIEDARVEALAIRRFPGLKKLWSTQHSASPGQSRTSGDYLARLARALLDEDYVDEDPWIGQGRELFATVGDLQDEEIARDIGLALAQELQKKKIRLNILTSTHSAAYRDDNRFLWELPQPDAGKEPLAPSTFFESKYFSIWEFARFGSGGKKKSPITFYDSKFLFAEESRPGIEEHDEIAADPESDEAARKISKLVSDKPQIRHAATETYSYPEWNFRSQIETESWVTVREMKPQTGDLQVVDHIIEQNNDLLSRMKTLLNAIRYGGVHRIRKLEEGDDIDINAAIRAQIDIRSGLQPDARIMMRSMRKTRDISVLLLLDLSKSTNEKVQGQEHTVLELTRQVCVLFADAIKTVGDPFAIHGFCSESRHNVEYYRLKDFDQPYDDLPKARLAGMTGQRATRMGAAIRHATHHLNRQQSRKKLLILITDGAPDDIDVRGTEYLLSDTKKAVEGAGRNGINTFCMSLDPRADEYVSRIFGARNYMVVDHVRSLPEKMLLLYAALTR</sequence>
<dbReference type="PANTHER" id="PTHR41248:SF1">
    <property type="entry name" value="NORD PROTEIN"/>
    <property type="match status" value="1"/>
</dbReference>
<dbReference type="eggNOG" id="COG4548">
    <property type="taxonomic scope" value="Bacteria"/>
</dbReference>
<feature type="domain" description="VWFA" evidence="1">
    <location>
        <begin position="466"/>
        <end position="654"/>
    </location>
</feature>
<dbReference type="EMBL" id="CP001965">
    <property type="protein sequence ID" value="ADE12571.1"/>
    <property type="molecule type" value="Genomic_DNA"/>
</dbReference>
<organism evidence="2 3">
    <name type="scientific">Sideroxydans lithotrophicus (strain ES-1)</name>
    <dbReference type="NCBI Taxonomy" id="580332"/>
    <lineage>
        <taxon>Bacteria</taxon>
        <taxon>Pseudomonadati</taxon>
        <taxon>Pseudomonadota</taxon>
        <taxon>Betaproteobacteria</taxon>
        <taxon>Nitrosomonadales</taxon>
        <taxon>Gallionellaceae</taxon>
        <taxon>Sideroxydans</taxon>
    </lineage>
</organism>
<dbReference type="KEGG" id="slt:Slit_2344"/>
<dbReference type="InterPro" id="IPR036465">
    <property type="entry name" value="vWFA_dom_sf"/>
</dbReference>
<dbReference type="PROSITE" id="PS50234">
    <property type="entry name" value="VWFA"/>
    <property type="match status" value="1"/>
</dbReference>
<name>D5CLX6_SIDLE</name>
<keyword evidence="3" id="KW-1185">Reference proteome</keyword>
<dbReference type="AlphaFoldDB" id="D5CLX6"/>
<protein>
    <submittedName>
        <fullName evidence="2">von Willebrand factor type A</fullName>
    </submittedName>
</protein>
<evidence type="ECO:0000313" key="3">
    <source>
        <dbReference type="Proteomes" id="UP000001625"/>
    </source>
</evidence>
<dbReference type="InterPro" id="IPR051928">
    <property type="entry name" value="NorD/CobT"/>
</dbReference>
<dbReference type="OrthoDB" id="9758211at2"/>
<dbReference type="SMART" id="SM00327">
    <property type="entry name" value="VWA"/>
    <property type="match status" value="1"/>
</dbReference>
<dbReference type="InterPro" id="IPR002035">
    <property type="entry name" value="VWF_A"/>
</dbReference>
<dbReference type="Proteomes" id="UP000001625">
    <property type="component" value="Chromosome"/>
</dbReference>
<dbReference type="Pfam" id="PF00092">
    <property type="entry name" value="VWA"/>
    <property type="match status" value="1"/>
</dbReference>
<evidence type="ECO:0000313" key="2">
    <source>
        <dbReference type="EMBL" id="ADE12571.1"/>
    </source>
</evidence>
<reference evidence="2 3" key="1">
    <citation type="submission" date="2010-03" db="EMBL/GenBank/DDBJ databases">
        <title>Complete sequence of Sideroxydans lithotrophicus ES-1.</title>
        <authorList>
            <consortium name="US DOE Joint Genome Institute"/>
            <person name="Lucas S."/>
            <person name="Copeland A."/>
            <person name="Lapidus A."/>
            <person name="Cheng J.-F."/>
            <person name="Bruce D."/>
            <person name="Goodwin L."/>
            <person name="Pitluck S."/>
            <person name="Munk A.C."/>
            <person name="Detter J.C."/>
            <person name="Han C."/>
            <person name="Tapia R."/>
            <person name="Larimer F."/>
            <person name="Land M."/>
            <person name="Hauser L."/>
            <person name="Kyrpides N."/>
            <person name="Ivanova N."/>
            <person name="Emerson D."/>
            <person name="Woyke T."/>
        </authorList>
    </citation>
    <scope>NUCLEOTIDE SEQUENCE [LARGE SCALE GENOMIC DNA]</scope>
    <source>
        <strain evidence="2 3">ES-1</strain>
    </source>
</reference>
<dbReference type="SUPFAM" id="SSF53300">
    <property type="entry name" value="vWA-like"/>
    <property type="match status" value="1"/>
</dbReference>
<dbReference type="CDD" id="cd01454">
    <property type="entry name" value="vWA_norD_type"/>
    <property type="match status" value="1"/>
</dbReference>
<evidence type="ECO:0000259" key="1">
    <source>
        <dbReference type="PROSITE" id="PS50234"/>
    </source>
</evidence>
<gene>
    <name evidence="2" type="ordered locus">Slit_2344</name>
</gene>
<dbReference type="HOGENOM" id="CLU_020675_0_0_4"/>
<accession>D5CLX6</accession>
<dbReference type="PANTHER" id="PTHR41248">
    <property type="entry name" value="NORD PROTEIN"/>
    <property type="match status" value="1"/>
</dbReference>